<sequence>MELQRTAQSTTGAEQRTLRLGPREIVFTLRRSARRTLGMQIDRRGLTVTIPLRASLRETEAFMRERAAWIVEKLDEWAQRQPPPSVQISDGMQLPVFGEPCTVHWTAGANRTRWVEGYARRELHLHLRRHEDAPRVLLRGLQEYALPYFAGRLDEYVYLLQRTYPEIQRPPLYLSNARTRWGSCSKLSGIRLNWRLIHLPRPQIDYVVAHEVAHLVEMNHSPRFWRLVGELKPDYERDEAALKQAHRVIPVF</sequence>
<dbReference type="PANTHER" id="PTHR30399">
    <property type="entry name" value="UNCHARACTERIZED PROTEIN YGJP"/>
    <property type="match status" value="1"/>
</dbReference>
<proteinExistence type="predicted"/>
<dbReference type="Proteomes" id="UP000778523">
    <property type="component" value="Unassembled WGS sequence"/>
</dbReference>
<feature type="domain" description="YgjP-like metallopeptidase" evidence="1">
    <location>
        <begin position="35"/>
        <end position="244"/>
    </location>
</feature>
<evidence type="ECO:0000313" key="3">
    <source>
        <dbReference type="Proteomes" id="UP000778523"/>
    </source>
</evidence>
<evidence type="ECO:0000313" key="2">
    <source>
        <dbReference type="EMBL" id="NSL53727.1"/>
    </source>
</evidence>
<keyword evidence="3" id="KW-1185">Reference proteome</keyword>
<dbReference type="InterPro" id="IPR053136">
    <property type="entry name" value="UTP_pyrophosphatase-like"/>
</dbReference>
<dbReference type="PANTHER" id="PTHR30399:SF1">
    <property type="entry name" value="UTP PYROPHOSPHATASE"/>
    <property type="match status" value="1"/>
</dbReference>
<dbReference type="Gene3D" id="3.30.2010.10">
    <property type="entry name" value="Metalloproteases ('zincins'), catalytic domain"/>
    <property type="match status" value="1"/>
</dbReference>
<dbReference type="EMBL" id="JABCSC020000001">
    <property type="protein sequence ID" value="NSL53727.1"/>
    <property type="molecule type" value="Genomic_DNA"/>
</dbReference>
<accession>A0ABX2IFH9</accession>
<comment type="caution">
    <text evidence="2">The sequence shown here is derived from an EMBL/GenBank/DDBJ whole genome shotgun (WGS) entry which is preliminary data.</text>
</comment>
<name>A0ABX2IFH9_9RHOO</name>
<dbReference type="Pfam" id="PF01863">
    <property type="entry name" value="YgjP-like"/>
    <property type="match status" value="1"/>
</dbReference>
<evidence type="ECO:0000259" key="1">
    <source>
        <dbReference type="Pfam" id="PF01863"/>
    </source>
</evidence>
<organism evidence="2 3">
    <name type="scientific">Uliginosibacterium aquaticum</name>
    <dbReference type="NCBI Taxonomy" id="2731212"/>
    <lineage>
        <taxon>Bacteria</taxon>
        <taxon>Pseudomonadati</taxon>
        <taxon>Pseudomonadota</taxon>
        <taxon>Betaproteobacteria</taxon>
        <taxon>Rhodocyclales</taxon>
        <taxon>Zoogloeaceae</taxon>
        <taxon>Uliginosibacterium</taxon>
    </lineage>
</organism>
<dbReference type="InterPro" id="IPR002725">
    <property type="entry name" value="YgjP-like_metallopeptidase"/>
</dbReference>
<dbReference type="RefSeq" id="WP_170019954.1">
    <property type="nucleotide sequence ID" value="NZ_JABCSC020000001.1"/>
</dbReference>
<dbReference type="CDD" id="cd07344">
    <property type="entry name" value="M48_yhfN_like"/>
    <property type="match status" value="1"/>
</dbReference>
<gene>
    <name evidence="2" type="ORF">HJ583_001680</name>
</gene>
<reference evidence="2 3" key="1">
    <citation type="submission" date="2020-06" db="EMBL/GenBank/DDBJ databases">
        <title>Draft genome of Uliginosibacterium sp. IMCC34675.</title>
        <authorList>
            <person name="Song J."/>
        </authorList>
    </citation>
    <scope>NUCLEOTIDE SEQUENCE [LARGE SCALE GENOMIC DNA]</scope>
    <source>
        <strain evidence="2 3">IMCC34675</strain>
    </source>
</reference>
<protein>
    <submittedName>
        <fullName evidence="2">M48 family metallopeptidase</fullName>
    </submittedName>
</protein>